<comment type="caution">
    <text evidence="2">The sequence shown here is derived from an EMBL/GenBank/DDBJ whole genome shotgun (WGS) entry which is preliminary data.</text>
</comment>
<protein>
    <submittedName>
        <fullName evidence="2">Uncharacterized protein</fullName>
    </submittedName>
</protein>
<feature type="compositionally biased region" description="Basic and acidic residues" evidence="1">
    <location>
        <begin position="244"/>
        <end position="260"/>
    </location>
</feature>
<evidence type="ECO:0000256" key="1">
    <source>
        <dbReference type="SAM" id="MobiDB-lite"/>
    </source>
</evidence>
<evidence type="ECO:0000313" key="2">
    <source>
        <dbReference type="EMBL" id="KKL06568.1"/>
    </source>
</evidence>
<accession>A0A0F9D379</accession>
<dbReference type="EMBL" id="LAZR01043651">
    <property type="protein sequence ID" value="KKL06568.1"/>
    <property type="molecule type" value="Genomic_DNA"/>
</dbReference>
<feature type="region of interest" description="Disordered" evidence="1">
    <location>
        <begin position="235"/>
        <end position="315"/>
    </location>
</feature>
<feature type="compositionally biased region" description="Basic and acidic residues" evidence="1">
    <location>
        <begin position="267"/>
        <end position="307"/>
    </location>
</feature>
<organism evidence="2">
    <name type="scientific">marine sediment metagenome</name>
    <dbReference type="NCBI Taxonomy" id="412755"/>
    <lineage>
        <taxon>unclassified sequences</taxon>
        <taxon>metagenomes</taxon>
        <taxon>ecological metagenomes</taxon>
    </lineage>
</organism>
<proteinExistence type="predicted"/>
<sequence>MFKSKNDAQSKELTVQSRAIAALGLENLKKELTELAGKSKSLTGITNEDGYKQVHAARMVLKNERIDISKKAKAARDDANEFSKEVIAEEKRLIGIISPEEDRLQALQTEHDERAERERQAKIETEAKRVEDIQERIAAIRGAVEAVIHLNYPSAKITELIDDIETIDIDDSFAEFQDQAEDTKVATLAKLREAHSATVERDAETAKIAAERAELEELRAAAEKRAAQEQFDLAAAEAKAKKKREAEAKKQREELEEQHKKQAAAQKKIDDENARLAEERADLEREQRKEADRKAAEEKAEQDRKDAAQAAAKNAKYPGEQAIVDALTEHFGVPSEVVMAWLTELRKVA</sequence>
<name>A0A0F9D379_9ZZZZ</name>
<reference evidence="2" key="1">
    <citation type="journal article" date="2015" name="Nature">
        <title>Complex archaea that bridge the gap between prokaryotes and eukaryotes.</title>
        <authorList>
            <person name="Spang A."/>
            <person name="Saw J.H."/>
            <person name="Jorgensen S.L."/>
            <person name="Zaremba-Niedzwiedzka K."/>
            <person name="Martijn J."/>
            <person name="Lind A.E."/>
            <person name="van Eijk R."/>
            <person name="Schleper C."/>
            <person name="Guy L."/>
            <person name="Ettema T.J."/>
        </authorList>
    </citation>
    <scope>NUCLEOTIDE SEQUENCE</scope>
</reference>
<gene>
    <name evidence="2" type="ORF">LCGC14_2594730</name>
</gene>
<dbReference type="AlphaFoldDB" id="A0A0F9D379"/>